<keyword evidence="4 6" id="KW-1133">Transmembrane helix</keyword>
<comment type="similarity">
    <text evidence="2">Belongs to the nematode receptor-like protein srd family.</text>
</comment>
<evidence type="ECO:0000256" key="3">
    <source>
        <dbReference type="ARBA" id="ARBA00022692"/>
    </source>
</evidence>
<accession>A0AAN4ZK45</accession>
<dbReference type="EMBL" id="BTRK01000003">
    <property type="protein sequence ID" value="GMR40496.1"/>
    <property type="molecule type" value="Genomic_DNA"/>
</dbReference>
<keyword evidence="3 6" id="KW-0812">Transmembrane</keyword>
<organism evidence="7 8">
    <name type="scientific">Pristionchus mayeri</name>
    <dbReference type="NCBI Taxonomy" id="1317129"/>
    <lineage>
        <taxon>Eukaryota</taxon>
        <taxon>Metazoa</taxon>
        <taxon>Ecdysozoa</taxon>
        <taxon>Nematoda</taxon>
        <taxon>Chromadorea</taxon>
        <taxon>Rhabditida</taxon>
        <taxon>Rhabditina</taxon>
        <taxon>Diplogasteromorpha</taxon>
        <taxon>Diplogasteroidea</taxon>
        <taxon>Neodiplogasteridae</taxon>
        <taxon>Pristionchus</taxon>
    </lineage>
</organism>
<feature type="non-terminal residue" evidence="7">
    <location>
        <position position="96"/>
    </location>
</feature>
<evidence type="ECO:0000256" key="6">
    <source>
        <dbReference type="SAM" id="Phobius"/>
    </source>
</evidence>
<dbReference type="GO" id="GO:0016020">
    <property type="term" value="C:membrane"/>
    <property type="evidence" value="ECO:0007669"/>
    <property type="project" value="UniProtKB-SubCell"/>
</dbReference>
<evidence type="ECO:0000256" key="4">
    <source>
        <dbReference type="ARBA" id="ARBA00022989"/>
    </source>
</evidence>
<name>A0AAN4ZK45_9BILA</name>
<evidence type="ECO:0000313" key="7">
    <source>
        <dbReference type="EMBL" id="GMR40496.1"/>
    </source>
</evidence>
<keyword evidence="8" id="KW-1185">Reference proteome</keyword>
<keyword evidence="5 6" id="KW-0472">Membrane</keyword>
<proteinExistence type="inferred from homology"/>
<dbReference type="InterPro" id="IPR019421">
    <property type="entry name" value="7TM_GPCR_serpentine_rcpt_Srd"/>
</dbReference>
<sequence>KMQTLADISVSITTLATMQRSVPCEWSLILISRGPCSLFGVTTCYFLESLMLASLSVSFANVIICMVARFWILRFGSLSRAKVLAAFIICLLLPAV</sequence>
<gene>
    <name evidence="7" type="ORF">PMAYCL1PPCAC_10691</name>
</gene>
<protein>
    <recommendedName>
        <fullName evidence="9">G protein-coupled receptor</fullName>
    </recommendedName>
</protein>
<evidence type="ECO:0008006" key="9">
    <source>
        <dbReference type="Google" id="ProtNLM"/>
    </source>
</evidence>
<feature type="non-terminal residue" evidence="7">
    <location>
        <position position="1"/>
    </location>
</feature>
<feature type="transmembrane region" description="Helical" evidence="6">
    <location>
        <begin position="50"/>
        <end position="72"/>
    </location>
</feature>
<dbReference type="PANTHER" id="PTHR22945:SF40">
    <property type="entry name" value="SERPENTINE RECEPTOR, CLASS D (DELTA)-RELATED"/>
    <property type="match status" value="1"/>
</dbReference>
<dbReference type="AlphaFoldDB" id="A0AAN4ZK45"/>
<evidence type="ECO:0000256" key="5">
    <source>
        <dbReference type="ARBA" id="ARBA00023136"/>
    </source>
</evidence>
<evidence type="ECO:0000256" key="1">
    <source>
        <dbReference type="ARBA" id="ARBA00004141"/>
    </source>
</evidence>
<dbReference type="Proteomes" id="UP001328107">
    <property type="component" value="Unassembled WGS sequence"/>
</dbReference>
<dbReference type="InterPro" id="IPR050920">
    <property type="entry name" value="Nematode_rcpt-like_delta"/>
</dbReference>
<evidence type="ECO:0000256" key="2">
    <source>
        <dbReference type="ARBA" id="ARBA00009166"/>
    </source>
</evidence>
<evidence type="ECO:0000313" key="8">
    <source>
        <dbReference type="Proteomes" id="UP001328107"/>
    </source>
</evidence>
<comment type="caution">
    <text evidence="7">The sequence shown here is derived from an EMBL/GenBank/DDBJ whole genome shotgun (WGS) entry which is preliminary data.</text>
</comment>
<comment type="subcellular location">
    <subcellularLocation>
        <location evidence="1">Membrane</location>
        <topology evidence="1">Multi-pass membrane protein</topology>
    </subcellularLocation>
</comment>
<reference evidence="8" key="1">
    <citation type="submission" date="2022-10" db="EMBL/GenBank/DDBJ databases">
        <title>Genome assembly of Pristionchus species.</title>
        <authorList>
            <person name="Yoshida K."/>
            <person name="Sommer R.J."/>
        </authorList>
    </citation>
    <scope>NUCLEOTIDE SEQUENCE [LARGE SCALE GENOMIC DNA]</scope>
    <source>
        <strain evidence="8">RS5460</strain>
    </source>
</reference>
<dbReference type="Pfam" id="PF10317">
    <property type="entry name" value="7TM_GPCR_Srd"/>
    <property type="match status" value="1"/>
</dbReference>
<dbReference type="PANTHER" id="PTHR22945">
    <property type="entry name" value="SERPENTINE RECEPTOR, CLASS D DELTA"/>
    <property type="match status" value="1"/>
</dbReference>